<accession>A0ABP1FWJ5</accession>
<proteinExistence type="predicted"/>
<organism evidence="2 3">
    <name type="scientific">Coccomyxa viridis</name>
    <dbReference type="NCBI Taxonomy" id="1274662"/>
    <lineage>
        <taxon>Eukaryota</taxon>
        <taxon>Viridiplantae</taxon>
        <taxon>Chlorophyta</taxon>
        <taxon>core chlorophytes</taxon>
        <taxon>Trebouxiophyceae</taxon>
        <taxon>Trebouxiophyceae incertae sedis</taxon>
        <taxon>Coccomyxaceae</taxon>
        <taxon>Coccomyxa</taxon>
    </lineage>
</organism>
<evidence type="ECO:0000313" key="3">
    <source>
        <dbReference type="Proteomes" id="UP001497392"/>
    </source>
</evidence>
<sequence>MAPEAATKQKAAMADNAQISTAESSSGRHHTATDKTVNVKENILKPSLGSQTQQAVREDLWSQSVGPGTHGHDGAIPERPRSSVRANYCGHFSLPTARMALRTGMAGCKPLQAVAHGSRDGVRGSTTTGDWPGNDPWMMAAKQWPSVYSVMLHNDDFNRRETVVNVLFEEAHETGVACLVSRPQDVAVRVSGPKKRTLQLWKWKQ</sequence>
<dbReference type="InterPro" id="IPR014719">
    <property type="entry name" value="Ribosomal_bL12_C/ClpS-like"/>
</dbReference>
<keyword evidence="3" id="KW-1185">Reference proteome</keyword>
<evidence type="ECO:0000256" key="1">
    <source>
        <dbReference type="SAM" id="MobiDB-lite"/>
    </source>
</evidence>
<dbReference type="EMBL" id="CAXHTA020000009">
    <property type="protein sequence ID" value="CAL5223811.1"/>
    <property type="molecule type" value="Genomic_DNA"/>
</dbReference>
<evidence type="ECO:0000313" key="2">
    <source>
        <dbReference type="EMBL" id="CAL5223811.1"/>
    </source>
</evidence>
<dbReference type="Proteomes" id="UP001497392">
    <property type="component" value="Unassembled WGS sequence"/>
</dbReference>
<dbReference type="SUPFAM" id="SSF54736">
    <property type="entry name" value="ClpS-like"/>
    <property type="match status" value="1"/>
</dbReference>
<protein>
    <submittedName>
        <fullName evidence="2">G6382 protein</fullName>
    </submittedName>
</protein>
<reference evidence="2 3" key="1">
    <citation type="submission" date="2024-06" db="EMBL/GenBank/DDBJ databases">
        <authorList>
            <person name="Kraege A."/>
            <person name="Thomma B."/>
        </authorList>
    </citation>
    <scope>NUCLEOTIDE SEQUENCE [LARGE SCALE GENOMIC DNA]</scope>
</reference>
<comment type="caution">
    <text evidence="2">The sequence shown here is derived from an EMBL/GenBank/DDBJ whole genome shotgun (WGS) entry which is preliminary data.</text>
</comment>
<name>A0ABP1FWJ5_9CHLO</name>
<feature type="region of interest" description="Disordered" evidence="1">
    <location>
        <begin position="1"/>
        <end position="39"/>
    </location>
</feature>
<gene>
    <name evidence="2" type="primary">g6382</name>
    <name evidence="2" type="ORF">VP750_LOCUS5470</name>
</gene>